<dbReference type="EMBL" id="FMZZ01000010">
    <property type="protein sequence ID" value="SDD36613.1"/>
    <property type="molecule type" value="Genomic_DNA"/>
</dbReference>
<organism evidence="2 3">
    <name type="scientific">Actinokineospora iranica</name>
    <dbReference type="NCBI Taxonomy" id="1271860"/>
    <lineage>
        <taxon>Bacteria</taxon>
        <taxon>Bacillati</taxon>
        <taxon>Actinomycetota</taxon>
        <taxon>Actinomycetes</taxon>
        <taxon>Pseudonocardiales</taxon>
        <taxon>Pseudonocardiaceae</taxon>
        <taxon>Actinokineospora</taxon>
    </lineage>
</organism>
<dbReference type="AlphaFoldDB" id="A0A1G6U5N5"/>
<dbReference type="Pfam" id="PF02310">
    <property type="entry name" value="B12-binding"/>
    <property type="match status" value="1"/>
</dbReference>
<feature type="domain" description="B12-binding" evidence="1">
    <location>
        <begin position="9"/>
        <end position="143"/>
    </location>
</feature>
<proteinExistence type="predicted"/>
<accession>A0A1G6U5N5</accession>
<reference evidence="3" key="1">
    <citation type="submission" date="2016-10" db="EMBL/GenBank/DDBJ databases">
        <authorList>
            <person name="Varghese N."/>
            <person name="Submissions S."/>
        </authorList>
    </citation>
    <scope>NUCLEOTIDE SEQUENCE [LARGE SCALE GENOMIC DNA]</scope>
    <source>
        <strain evidence="3">IBRC-M 10403</strain>
    </source>
</reference>
<sequence>MGDTAFRSRRRLVLGVAASDAHAVANRLIHLMLVQQGFRPHNLGVCTPLAEFADAAADLDAAAVIVGSVNGHAVEDLRGLPDLRRMGRLRCPVVFGGRPSIDAAGHPAARARLRDLGVDHVLDRPEELPAVLDSILSAALTHA</sequence>
<dbReference type="InterPro" id="IPR006158">
    <property type="entry name" value="Cobalamin-bd"/>
</dbReference>
<evidence type="ECO:0000313" key="3">
    <source>
        <dbReference type="Proteomes" id="UP000199501"/>
    </source>
</evidence>
<keyword evidence="3" id="KW-1185">Reference proteome</keyword>
<dbReference type="GO" id="GO:0046872">
    <property type="term" value="F:metal ion binding"/>
    <property type="evidence" value="ECO:0007669"/>
    <property type="project" value="InterPro"/>
</dbReference>
<name>A0A1G6U5N5_9PSEU</name>
<dbReference type="Proteomes" id="UP000199501">
    <property type="component" value="Unassembled WGS sequence"/>
</dbReference>
<dbReference type="InterPro" id="IPR036724">
    <property type="entry name" value="Cobalamin-bd_sf"/>
</dbReference>
<evidence type="ECO:0000259" key="1">
    <source>
        <dbReference type="PROSITE" id="PS51332"/>
    </source>
</evidence>
<gene>
    <name evidence="2" type="ORF">SAMN05216174_110118</name>
</gene>
<dbReference type="RefSeq" id="WP_175482947.1">
    <property type="nucleotide sequence ID" value="NZ_FMZZ01000010.1"/>
</dbReference>
<dbReference type="GO" id="GO:0031419">
    <property type="term" value="F:cobalamin binding"/>
    <property type="evidence" value="ECO:0007669"/>
    <property type="project" value="InterPro"/>
</dbReference>
<dbReference type="PROSITE" id="PS51332">
    <property type="entry name" value="B12_BINDING"/>
    <property type="match status" value="1"/>
</dbReference>
<dbReference type="STRING" id="1271860.SAMN05216174_110118"/>
<protein>
    <submittedName>
        <fullName evidence="2">Glutamate mutase subunit S</fullName>
    </submittedName>
</protein>
<dbReference type="SUPFAM" id="SSF52242">
    <property type="entry name" value="Cobalamin (vitamin B12)-binding domain"/>
    <property type="match status" value="1"/>
</dbReference>
<evidence type="ECO:0000313" key="2">
    <source>
        <dbReference type="EMBL" id="SDD36613.1"/>
    </source>
</evidence>
<dbReference type="Gene3D" id="3.40.50.280">
    <property type="entry name" value="Cobalamin-binding domain"/>
    <property type="match status" value="1"/>
</dbReference>